<accession>T1C487</accession>
<gene>
    <name evidence="1" type="ORF">B1A_01027</name>
</gene>
<proteinExistence type="predicted"/>
<feature type="non-terminal residue" evidence="1">
    <location>
        <position position="225"/>
    </location>
</feature>
<dbReference type="EMBL" id="AUZX01000780">
    <property type="protein sequence ID" value="EQD80306.1"/>
    <property type="molecule type" value="Genomic_DNA"/>
</dbReference>
<comment type="caution">
    <text evidence="1">The sequence shown here is derived from an EMBL/GenBank/DDBJ whole genome shotgun (WGS) entry which is preliminary data.</text>
</comment>
<reference evidence="1" key="2">
    <citation type="journal article" date="2014" name="ISME J.">
        <title>Microbial stratification in low pH oxic and suboxic macroscopic growths along an acid mine drainage.</title>
        <authorList>
            <person name="Mendez-Garcia C."/>
            <person name="Mesa V."/>
            <person name="Sprenger R.R."/>
            <person name="Richter M."/>
            <person name="Diez M.S."/>
            <person name="Solano J."/>
            <person name="Bargiela R."/>
            <person name="Golyshina O.V."/>
            <person name="Manteca A."/>
            <person name="Ramos J.L."/>
            <person name="Gallego J.R."/>
            <person name="Llorente I."/>
            <person name="Martins Dos Santos V.A."/>
            <person name="Jensen O.N."/>
            <person name="Pelaez A.I."/>
            <person name="Sanchez J."/>
            <person name="Ferrer M."/>
        </authorList>
    </citation>
    <scope>NUCLEOTIDE SEQUENCE</scope>
</reference>
<name>T1C487_9ZZZZ</name>
<reference evidence="1" key="1">
    <citation type="submission" date="2013-08" db="EMBL/GenBank/DDBJ databases">
        <authorList>
            <person name="Mendez C."/>
            <person name="Richter M."/>
            <person name="Ferrer M."/>
            <person name="Sanchez J."/>
        </authorList>
    </citation>
    <scope>NUCLEOTIDE SEQUENCE</scope>
</reference>
<protein>
    <submittedName>
        <fullName evidence="1">Restriction enzyme</fullName>
    </submittedName>
</protein>
<organism evidence="1">
    <name type="scientific">mine drainage metagenome</name>
    <dbReference type="NCBI Taxonomy" id="410659"/>
    <lineage>
        <taxon>unclassified sequences</taxon>
        <taxon>metagenomes</taxon>
        <taxon>ecological metagenomes</taxon>
    </lineage>
</organism>
<dbReference type="AlphaFoldDB" id="T1C487"/>
<sequence length="225" mass="25184">MTVDTDPMPPSGLDLRALVSRLARRTPTRTEADVQADVRDLLLHGGLNLAAEDLTVQLEAQVGDRRRIDVETGFTVIEVKKDLRAGTVLAEAVEQLAGYVAERTKRLNQRYVGVLTDGADWRCYHLRVDEELEEVAHHVVDPAQPDPDRLCVWLEAILATEAQIRPTPQEIDRRIGADSPGHALERAGLRDLWSLAREAPEARLKRRLWARLLTTAFGSQFADDD</sequence>
<evidence type="ECO:0000313" key="1">
    <source>
        <dbReference type="EMBL" id="EQD80306.1"/>
    </source>
</evidence>